<accession>A0ABP7P1T2</accession>
<feature type="domain" description="MaoC-like" evidence="1">
    <location>
        <begin position="184"/>
        <end position="247"/>
    </location>
</feature>
<gene>
    <name evidence="2" type="ORF">GCM10022278_15890</name>
</gene>
<evidence type="ECO:0000313" key="3">
    <source>
        <dbReference type="Proteomes" id="UP001501337"/>
    </source>
</evidence>
<name>A0ABP7P1T2_9GAMM</name>
<dbReference type="PANTHER" id="PTHR43841">
    <property type="entry name" value="3-HYDROXYACYL-THIOESTER DEHYDRATASE HTDX-RELATED"/>
    <property type="match status" value="1"/>
</dbReference>
<evidence type="ECO:0000259" key="1">
    <source>
        <dbReference type="Pfam" id="PF01575"/>
    </source>
</evidence>
<dbReference type="RefSeq" id="WP_344805063.1">
    <property type="nucleotide sequence ID" value="NZ_BAABBO010000007.1"/>
</dbReference>
<dbReference type="InterPro" id="IPR029069">
    <property type="entry name" value="HotDog_dom_sf"/>
</dbReference>
<dbReference type="EMBL" id="BAABBO010000007">
    <property type="protein sequence ID" value="GAA3958273.1"/>
    <property type="molecule type" value="Genomic_DNA"/>
</dbReference>
<comment type="caution">
    <text evidence="2">The sequence shown here is derived from an EMBL/GenBank/DDBJ whole genome shotgun (WGS) entry which is preliminary data.</text>
</comment>
<keyword evidence="3" id="KW-1185">Reference proteome</keyword>
<sequence>MNTVDLESLGRYARVLGTIRKKPGKVQTLPSASYVDREVTIDGDHLTRYADLCGFSADQGVPLTYPQLLTFPLALEYMASEASPWSGLGTVHLASDIRQRRALHAGDTVTVELRTGELLAHRKGQVFTLESRILRGTEEVWSSTQSLLRIGVAEPQGKPYTHLNAPDDPLAMLSTFKAPGNTGRRYGLVSGDLNPIHLSAVSAKLFGFKRAIAHGMWTKARALAELLPSGPTDEVRASVEFKSPLFLPAKAALWATRDDRSSRFEVRADGSQVTHLRGLLTIQETTRS</sequence>
<dbReference type="PANTHER" id="PTHR43841:SF3">
    <property type="entry name" value="(3R)-HYDROXYACYL-ACP DEHYDRATASE SUBUNIT HADB"/>
    <property type="match status" value="1"/>
</dbReference>
<dbReference type="Pfam" id="PF01575">
    <property type="entry name" value="MaoC_dehydratas"/>
    <property type="match status" value="1"/>
</dbReference>
<organism evidence="2 3">
    <name type="scientific">Allohahella marinimesophila</name>
    <dbReference type="NCBI Taxonomy" id="1054972"/>
    <lineage>
        <taxon>Bacteria</taxon>
        <taxon>Pseudomonadati</taxon>
        <taxon>Pseudomonadota</taxon>
        <taxon>Gammaproteobacteria</taxon>
        <taxon>Oceanospirillales</taxon>
        <taxon>Hahellaceae</taxon>
        <taxon>Allohahella</taxon>
    </lineage>
</organism>
<dbReference type="Proteomes" id="UP001501337">
    <property type="component" value="Unassembled WGS sequence"/>
</dbReference>
<proteinExistence type="predicted"/>
<dbReference type="SUPFAM" id="SSF54637">
    <property type="entry name" value="Thioesterase/thiol ester dehydrase-isomerase"/>
    <property type="match status" value="2"/>
</dbReference>
<dbReference type="InterPro" id="IPR002539">
    <property type="entry name" value="MaoC-like_dom"/>
</dbReference>
<evidence type="ECO:0000313" key="2">
    <source>
        <dbReference type="EMBL" id="GAA3958273.1"/>
    </source>
</evidence>
<reference evidence="3" key="1">
    <citation type="journal article" date="2019" name="Int. J. Syst. Evol. Microbiol.">
        <title>The Global Catalogue of Microorganisms (GCM) 10K type strain sequencing project: providing services to taxonomists for standard genome sequencing and annotation.</title>
        <authorList>
            <consortium name="The Broad Institute Genomics Platform"/>
            <consortium name="The Broad Institute Genome Sequencing Center for Infectious Disease"/>
            <person name="Wu L."/>
            <person name="Ma J."/>
        </authorList>
    </citation>
    <scope>NUCLEOTIDE SEQUENCE [LARGE SCALE GENOMIC DNA]</scope>
    <source>
        <strain evidence="3">JCM 17555</strain>
    </source>
</reference>
<dbReference type="Gene3D" id="3.10.129.10">
    <property type="entry name" value="Hotdog Thioesterase"/>
    <property type="match status" value="1"/>
</dbReference>
<protein>
    <submittedName>
        <fullName evidence="2">MaoC/PaaZ C-terminal domain-containing protein</fullName>
    </submittedName>
</protein>